<dbReference type="InParanoid" id="A0A151GX43"/>
<keyword evidence="2" id="KW-0472">Membrane</keyword>
<gene>
    <name evidence="3" type="ORF">DCS_02745</name>
</gene>
<protein>
    <recommendedName>
        <fullName evidence="5">Chaperone-binding protein</fullName>
    </recommendedName>
</protein>
<dbReference type="STRING" id="98403.A0A151GX43"/>
<dbReference type="PANTHER" id="PTHR37451">
    <property type="entry name" value="MARVEL DOMAIN"/>
    <property type="match status" value="1"/>
</dbReference>
<dbReference type="EMBL" id="LAYC01000001">
    <property type="protein sequence ID" value="KYK61602.1"/>
    <property type="molecule type" value="Genomic_DNA"/>
</dbReference>
<dbReference type="PANTHER" id="PTHR37451:SF3">
    <property type="entry name" value="MARVEL DOMAIN-CONTAINING PROTEIN"/>
    <property type="match status" value="1"/>
</dbReference>
<dbReference type="RefSeq" id="XP_040660954.1">
    <property type="nucleotide sequence ID" value="XM_040800071.1"/>
</dbReference>
<feature type="transmembrane region" description="Helical" evidence="2">
    <location>
        <begin position="104"/>
        <end position="121"/>
    </location>
</feature>
<accession>A0A151GX43</accession>
<feature type="transmembrane region" description="Helical" evidence="2">
    <location>
        <begin position="141"/>
        <end position="164"/>
    </location>
</feature>
<organism evidence="3 4">
    <name type="scientific">Drechmeria coniospora</name>
    <name type="common">Nematophagous fungus</name>
    <name type="synonym">Meria coniospora</name>
    <dbReference type="NCBI Taxonomy" id="98403"/>
    <lineage>
        <taxon>Eukaryota</taxon>
        <taxon>Fungi</taxon>
        <taxon>Dikarya</taxon>
        <taxon>Ascomycota</taxon>
        <taxon>Pezizomycotina</taxon>
        <taxon>Sordariomycetes</taxon>
        <taxon>Hypocreomycetidae</taxon>
        <taxon>Hypocreales</taxon>
        <taxon>Ophiocordycipitaceae</taxon>
        <taxon>Drechmeria</taxon>
    </lineage>
</organism>
<dbReference type="GeneID" id="63715388"/>
<keyword evidence="2" id="KW-0812">Transmembrane</keyword>
<evidence type="ECO:0000256" key="1">
    <source>
        <dbReference type="SAM" id="MobiDB-lite"/>
    </source>
</evidence>
<dbReference type="Proteomes" id="UP000076580">
    <property type="component" value="Chromosome 01"/>
</dbReference>
<evidence type="ECO:0000256" key="2">
    <source>
        <dbReference type="SAM" id="Phobius"/>
    </source>
</evidence>
<feature type="compositionally biased region" description="Low complexity" evidence="1">
    <location>
        <begin position="266"/>
        <end position="282"/>
    </location>
</feature>
<evidence type="ECO:0000313" key="4">
    <source>
        <dbReference type="Proteomes" id="UP000076580"/>
    </source>
</evidence>
<dbReference type="AlphaFoldDB" id="A0A151GX43"/>
<evidence type="ECO:0000313" key="3">
    <source>
        <dbReference type="EMBL" id="KYK61602.1"/>
    </source>
</evidence>
<proteinExistence type="predicted"/>
<name>A0A151GX43_DRECN</name>
<keyword evidence="2" id="KW-1133">Transmembrane helix</keyword>
<comment type="caution">
    <text evidence="3">The sequence shown here is derived from an EMBL/GenBank/DDBJ whole genome shotgun (WGS) entry which is preliminary data.</text>
</comment>
<feature type="transmembrane region" description="Helical" evidence="2">
    <location>
        <begin position="20"/>
        <end position="37"/>
    </location>
</feature>
<keyword evidence="4" id="KW-1185">Reference proteome</keyword>
<reference evidence="3 4" key="1">
    <citation type="journal article" date="2016" name="Sci. Rep.">
        <title>Insights into Adaptations to a Near-Obligate Nematode Endoparasitic Lifestyle from the Finished Genome of Drechmeria coniospora.</title>
        <authorList>
            <person name="Zhang L."/>
            <person name="Zhou Z."/>
            <person name="Guo Q."/>
            <person name="Fokkens L."/>
            <person name="Miskei M."/>
            <person name="Pocsi I."/>
            <person name="Zhang W."/>
            <person name="Chen M."/>
            <person name="Wang L."/>
            <person name="Sun Y."/>
            <person name="Donzelli B.G."/>
            <person name="Gibson D.M."/>
            <person name="Nelson D.R."/>
            <person name="Luo J.G."/>
            <person name="Rep M."/>
            <person name="Liu H."/>
            <person name="Yang S."/>
            <person name="Wang J."/>
            <person name="Krasnoff S.B."/>
            <person name="Xu Y."/>
            <person name="Molnar I."/>
            <person name="Lin M."/>
        </authorList>
    </citation>
    <scope>NUCLEOTIDE SEQUENCE [LARGE SCALE GENOMIC DNA]</scope>
    <source>
        <strain evidence="3 4">ARSEF 6962</strain>
    </source>
</reference>
<evidence type="ECO:0008006" key="5">
    <source>
        <dbReference type="Google" id="ProtNLM"/>
    </source>
</evidence>
<sequence>MVEWDPAYVPGLKLGLHASQIVLAFTAWCLEIAVFVAKDAKIVGNNAWTFSVVRSARPPASGSLRARHRADVPPSQCFLSIPAWIYLIMTPRFGRARRFADPQAMMTVDCVFTILWLSAFATQAAFNTANLCGSACNLSKAIVALGVFVTLLFVATSLVSAYTLQYYNFHGSLPGYDSRQVRGGESVSNVDPDKAAFSMAPHDEEAYERVNADDHDAGPGSGPGSYSAHGRYGHANPYGADDDDPNRYGSLPPRNNGGFFDAETEYGAAGVPVPSVPYGGPATSHSPYMDDEPAQFPAAHYERGQR</sequence>
<feature type="region of interest" description="Disordered" evidence="1">
    <location>
        <begin position="212"/>
        <end position="306"/>
    </location>
</feature>